<dbReference type="EMBL" id="CP030840">
    <property type="protein sequence ID" value="AXC14090.1"/>
    <property type="molecule type" value="Genomic_DNA"/>
</dbReference>
<keyword evidence="2" id="KW-1185">Reference proteome</keyword>
<dbReference type="Proteomes" id="UP000253606">
    <property type="component" value="Chromosome"/>
</dbReference>
<accession>A0A2Z5G541</accession>
<sequence length="57" mass="6247">MVTRCTFHDDLKQIDIPVLVMHGEDDQICPFPMTGARSVKLHKQGSLKSCPGLPSPA</sequence>
<protein>
    <submittedName>
        <fullName evidence="1">Biotin synthesis protein BioH</fullName>
    </submittedName>
</protein>
<gene>
    <name evidence="1" type="ORF">ACPOL_4828</name>
</gene>
<organism evidence="1 2">
    <name type="scientific">Acidisarcina polymorpha</name>
    <dbReference type="NCBI Taxonomy" id="2211140"/>
    <lineage>
        <taxon>Bacteria</taxon>
        <taxon>Pseudomonadati</taxon>
        <taxon>Acidobacteriota</taxon>
        <taxon>Terriglobia</taxon>
        <taxon>Terriglobales</taxon>
        <taxon>Acidobacteriaceae</taxon>
        <taxon>Acidisarcina</taxon>
    </lineage>
</organism>
<name>A0A2Z5G541_9BACT</name>
<dbReference type="AlphaFoldDB" id="A0A2Z5G541"/>
<evidence type="ECO:0000313" key="1">
    <source>
        <dbReference type="EMBL" id="AXC14090.1"/>
    </source>
</evidence>
<evidence type="ECO:0000313" key="2">
    <source>
        <dbReference type="Proteomes" id="UP000253606"/>
    </source>
</evidence>
<proteinExistence type="predicted"/>
<dbReference type="InterPro" id="IPR029058">
    <property type="entry name" value="AB_hydrolase_fold"/>
</dbReference>
<dbReference type="Gene3D" id="3.40.50.1820">
    <property type="entry name" value="alpha/beta hydrolase"/>
    <property type="match status" value="1"/>
</dbReference>
<dbReference type="KEGG" id="abas:ACPOL_4828"/>
<reference evidence="1 2" key="1">
    <citation type="journal article" date="2018" name="Front. Microbiol.">
        <title>Hydrolytic Capabilities as a Key to Environmental Success: Chitinolytic and Cellulolytic Acidobacteria From Acidic Sub-arctic Soils and Boreal Peatlands.</title>
        <authorList>
            <person name="Belova S.E."/>
            <person name="Ravin N.V."/>
            <person name="Pankratov T.A."/>
            <person name="Rakitin A.L."/>
            <person name="Ivanova A.A."/>
            <person name="Beletsky A.V."/>
            <person name="Mardanov A.V."/>
            <person name="Sinninghe Damste J.S."/>
            <person name="Dedysh S.N."/>
        </authorList>
    </citation>
    <scope>NUCLEOTIDE SEQUENCE [LARGE SCALE GENOMIC DNA]</scope>
    <source>
        <strain evidence="1 2">SBC82</strain>
    </source>
</reference>
<dbReference type="SUPFAM" id="SSF53474">
    <property type="entry name" value="alpha/beta-Hydrolases"/>
    <property type="match status" value="1"/>
</dbReference>